<dbReference type="AlphaFoldDB" id="A0A058ZQR1"/>
<gene>
    <name evidence="4" type="ORF">EUGRSUZ_L02479</name>
</gene>
<dbReference type="InParanoid" id="A0A058ZQR1"/>
<dbReference type="PANTHER" id="PTHR43327:SF31">
    <property type="entry name" value="HYPERSENSITIVE-INDUCED RESPONSE PROTEIN 2"/>
    <property type="match status" value="1"/>
</dbReference>
<dbReference type="InterPro" id="IPR036013">
    <property type="entry name" value="Band_7/SPFH_dom_sf"/>
</dbReference>
<reference evidence="3" key="3">
    <citation type="submission" date="2023-04" db="EMBL/GenBank/DDBJ databases">
        <title>WGS assembly of Eucalyptus grandis.</title>
        <authorList>
            <person name="Myburg A."/>
            <person name="Grattapaglia D."/>
            <person name="Tuskan G."/>
            <person name="Hellsten U."/>
            <person name="Hayes R."/>
            <person name="Grimwood J."/>
            <person name="Jenkins J."/>
            <person name="Lindquist E."/>
            <person name="Tice H."/>
            <person name="Bauer D."/>
            <person name="Goodstein D."/>
            <person name="Dubchak I."/>
            <person name="Poliakov A."/>
            <person name="Mizrachi E."/>
            <person name="Kullan A."/>
            <person name="Hussey S."/>
            <person name="Pinard D."/>
            <person name="Van D."/>
            <person name="Singh P."/>
            <person name="Van J."/>
            <person name="Silva-Junior O."/>
            <person name="Togawa R."/>
            <person name="Pappas M."/>
            <person name="Faria D."/>
            <person name="Sansaloni C."/>
            <person name="Petroli C."/>
            <person name="Yang X."/>
            <person name="Ranjan P."/>
            <person name="Tschaplinski T."/>
            <person name="Ye C."/>
            <person name="Li T."/>
            <person name="Sterck L."/>
            <person name="Vanneste K."/>
            <person name="Murat F."/>
            <person name="Soler M."/>
            <person name="Clemente H."/>
            <person name="Saidi N."/>
            <person name="Cassan-Wang H."/>
            <person name="Dunand C."/>
            <person name="Hefer C."/>
            <person name="Bornberg-Bauer E."/>
            <person name="Kersting A."/>
            <person name="Vining K."/>
            <person name="Amarasinghe V."/>
            <person name="Ranik M."/>
            <person name="Naithani S."/>
            <person name="Elser J."/>
            <person name="Boyd A."/>
            <person name="Liston A."/>
            <person name="Spatafora J."/>
            <person name="Dharmwardhana P."/>
            <person name="Raja R."/>
            <person name="Sullivan C."/>
            <person name="Romanel E."/>
            <person name="Alves-Ferreira M."/>
            <person name="Kulheim C."/>
            <person name="Foley W."/>
            <person name="Carocha V."/>
            <person name="Paiva J."/>
            <person name="Kudrna D."/>
            <person name="Brommonschenkel S."/>
            <person name="Pasquali G."/>
            <person name="Byrne M."/>
            <person name="Rigault P."/>
            <person name="Tibbits J."/>
            <person name="Spokevicius A."/>
            <person name="Jones R."/>
            <person name="Steane D."/>
            <person name="Vaillancourt R."/>
            <person name="Potts B."/>
            <person name="Joubert F."/>
            <person name="Barry K."/>
            <person name="Pappas G."/>
            <person name="Strauss S."/>
            <person name="Jaiswal P."/>
            <person name="Grima-Pettenati J."/>
            <person name="Salse J."/>
            <person name="Van D."/>
            <person name="Rokhsar D."/>
            <person name="Schmutz J."/>
        </authorList>
    </citation>
    <scope>NUCLEOTIDE SEQUENCE</scope>
    <source>
        <tissue evidence="3">Leaf extractions</tissue>
    </source>
</reference>
<accession>A0A058ZQR1</accession>
<dbReference type="EMBL" id="MU849178">
    <property type="protein sequence ID" value="KAK2631755.1"/>
    <property type="molecule type" value="Genomic_DNA"/>
</dbReference>
<dbReference type="InterPro" id="IPR050710">
    <property type="entry name" value="Band7/mec-2_domain"/>
</dbReference>
<evidence type="ECO:0000259" key="2">
    <source>
        <dbReference type="Pfam" id="PF01145"/>
    </source>
</evidence>
<dbReference type="Proteomes" id="UP000030711">
    <property type="component" value="Unassembled WGS sequence"/>
</dbReference>
<dbReference type="Gene3D" id="3.30.479.30">
    <property type="entry name" value="Band 7 domain"/>
    <property type="match status" value="1"/>
</dbReference>
<dbReference type="Gramene" id="KCW44107">
    <property type="protein sequence ID" value="KCW44107"/>
    <property type="gene ID" value="EUGRSUZ_L02479"/>
</dbReference>
<evidence type="ECO:0000313" key="3">
    <source>
        <dbReference type="EMBL" id="KAK2631755.1"/>
    </source>
</evidence>
<dbReference type="SUPFAM" id="SSF117892">
    <property type="entry name" value="Band 7/SPFH domain"/>
    <property type="match status" value="1"/>
</dbReference>
<keyword evidence="5" id="KW-1185">Reference proteome</keyword>
<dbReference type="EMBL" id="KK199697">
    <property type="protein sequence ID" value="KCW44107.1"/>
    <property type="molecule type" value="Genomic_DNA"/>
</dbReference>
<name>A0A058ZQR1_EUCGR</name>
<dbReference type="InterPro" id="IPR001107">
    <property type="entry name" value="Band_7"/>
</dbReference>
<sequence length="231" mass="25850">MRNLCGCLEVKQSTVAVVEKSGKHHKNLDAGRHYVPCILDNVKCKVKTKENEYVHVTASVQYKAISCNATEVFYNYSNPRKLIQDYMIHAIAAYAERHNFDELSVIEFSTGVAQRVKELLLGSGYELVKVVIVSIEPDKHLENALMKTSDGQREAARQQLYAESTAYRHKCIVDGWKNMGFGENIDMIQKSLYIDAWREIGAKSSSSVNLLPPQGPGPIRGVQASTQSTRS</sequence>
<dbReference type="eggNOG" id="KOG2620">
    <property type="taxonomic scope" value="Eukaryota"/>
</dbReference>
<dbReference type="PANTHER" id="PTHR43327">
    <property type="entry name" value="STOMATIN-LIKE PROTEIN 2, MITOCHONDRIAL"/>
    <property type="match status" value="1"/>
</dbReference>
<feature type="domain" description="Band 7" evidence="2">
    <location>
        <begin position="9"/>
        <end position="159"/>
    </location>
</feature>
<protein>
    <recommendedName>
        <fullName evidence="2">Band 7 domain-containing protein</fullName>
    </recommendedName>
</protein>
<proteinExistence type="predicted"/>
<dbReference type="STRING" id="71139.A0A058ZQR1"/>
<reference evidence="3" key="2">
    <citation type="journal article" date="2014" name="Nature">
        <title>The genome of Eucalyptus grandis.</title>
        <authorList>
            <person name="Myburg A.A."/>
            <person name="Grattapaglia D."/>
            <person name="Tuskan G.A."/>
            <person name="Hellsten U."/>
            <person name="Hayes R.D."/>
            <person name="Grimwood J."/>
            <person name="Jenkins J."/>
            <person name="Lindquist E."/>
            <person name="Tice H."/>
            <person name="Bauer D."/>
            <person name="Goodstein D.M."/>
            <person name="Dubchak I."/>
            <person name="Poliakov A."/>
            <person name="Mizrachi E."/>
            <person name="Kullan A.R."/>
            <person name="Hussey S.G."/>
            <person name="Pinard D."/>
            <person name="van der Merwe K."/>
            <person name="Singh P."/>
            <person name="van Jaarsveld I."/>
            <person name="Silva-Junior O.B."/>
            <person name="Togawa R.C."/>
            <person name="Pappas M.R."/>
            <person name="Faria D.A."/>
            <person name="Sansaloni C.P."/>
            <person name="Petroli C.D."/>
            <person name="Yang X."/>
            <person name="Ranjan P."/>
            <person name="Tschaplinski T.J."/>
            <person name="Ye C.Y."/>
            <person name="Li T."/>
            <person name="Sterck L."/>
            <person name="Vanneste K."/>
            <person name="Murat F."/>
            <person name="Soler M."/>
            <person name="Clemente H.S."/>
            <person name="Saidi N."/>
            <person name="Cassan-Wang H."/>
            <person name="Dunand C."/>
            <person name="Hefer C.A."/>
            <person name="Bornberg-Bauer E."/>
            <person name="Kersting A.R."/>
            <person name="Vining K."/>
            <person name="Amarasinghe V."/>
            <person name="Ranik M."/>
            <person name="Naithani S."/>
            <person name="Elser J."/>
            <person name="Boyd A.E."/>
            <person name="Liston A."/>
            <person name="Spatafora J.W."/>
            <person name="Dharmwardhana P."/>
            <person name="Raja R."/>
            <person name="Sullivan C."/>
            <person name="Romanel E."/>
            <person name="Alves-Ferreira M."/>
            <person name="Kulheim C."/>
            <person name="Foley W."/>
            <person name="Carocha V."/>
            <person name="Paiva J."/>
            <person name="Kudrna D."/>
            <person name="Brommonschenkel S.H."/>
            <person name="Pasquali G."/>
            <person name="Byrne M."/>
            <person name="Rigault P."/>
            <person name="Tibbits J."/>
            <person name="Spokevicius A."/>
            <person name="Jones R.C."/>
            <person name="Steane D.A."/>
            <person name="Vaillancourt R.E."/>
            <person name="Potts B.M."/>
            <person name="Joubert F."/>
            <person name="Barry K."/>
            <person name="Pappas G.J."/>
            <person name="Strauss S.H."/>
            <person name="Jaiswal P."/>
            <person name="Grima-Pettenati J."/>
            <person name="Salse J."/>
            <person name="Van de Peer Y."/>
            <person name="Rokhsar D.S."/>
            <person name="Schmutz J."/>
        </authorList>
    </citation>
    <scope>NUCLEOTIDE SEQUENCE</scope>
    <source>
        <tissue evidence="3">Leaf extractions</tissue>
    </source>
</reference>
<reference evidence="4" key="1">
    <citation type="submission" date="2013-07" db="EMBL/GenBank/DDBJ databases">
        <title>The genome of Eucalyptus grandis.</title>
        <authorList>
            <person name="Schmutz J."/>
            <person name="Hayes R."/>
            <person name="Myburg A."/>
            <person name="Tuskan G."/>
            <person name="Grattapaglia D."/>
            <person name="Rokhsar D.S."/>
        </authorList>
    </citation>
    <scope>NUCLEOTIDE SEQUENCE</scope>
    <source>
        <tissue evidence="4">Leaf extractions</tissue>
    </source>
</reference>
<evidence type="ECO:0000313" key="4">
    <source>
        <dbReference type="EMBL" id="KCW44107.1"/>
    </source>
</evidence>
<reference evidence="3" key="4">
    <citation type="submission" date="2023-07" db="EMBL/GenBank/DDBJ databases">
        <authorList>
            <person name="Myburg A.A."/>
            <person name="Grattapaglia D."/>
            <person name="Tuskan G.A."/>
            <person name="Hellsten U."/>
            <person name="Hayes R.D."/>
            <person name="Grimwood J."/>
            <person name="Jenkins J."/>
            <person name="Lindquist E."/>
            <person name="Tice H."/>
            <person name="Bauer D."/>
            <person name="Goodstein D.M."/>
            <person name="Dubchak I."/>
            <person name="Poliakov A."/>
            <person name="Mizrachi E."/>
            <person name="Kullan A.R."/>
            <person name="Hussey S.G."/>
            <person name="Pinard D."/>
            <person name="Van D.M."/>
            <person name="Singh P."/>
            <person name="Van J.I."/>
            <person name="Silva-Junior O.B."/>
            <person name="Togawa R.C."/>
            <person name="Pappas M.R."/>
            <person name="Faria D.A."/>
            <person name="Sansaloni C.P."/>
            <person name="Petroli C.D."/>
            <person name="Yang X."/>
            <person name="Ranjan P."/>
            <person name="Tschaplinski T.J."/>
            <person name="Ye C.Y."/>
            <person name="Li T."/>
            <person name="Sterck L."/>
            <person name="Vanneste K."/>
            <person name="Murat F."/>
            <person name="Soler M."/>
            <person name="Clemente H.S."/>
            <person name="Saidi N."/>
            <person name="Cassan-Wang H."/>
            <person name="Dunand C."/>
            <person name="Hefer C.A."/>
            <person name="Bornberg-Bauer E."/>
            <person name="Kersting A.R."/>
            <person name="Vining K."/>
            <person name="Amarasinghe V."/>
            <person name="Ranik M."/>
            <person name="Naithani S."/>
            <person name="Elser J."/>
            <person name="Boyd A.E."/>
            <person name="Liston A."/>
            <person name="Spatafora J.W."/>
            <person name="Dharmwardhana P."/>
            <person name="Raja R."/>
            <person name="Sullivan C."/>
            <person name="Romanel E."/>
            <person name="Alves-Ferreira M."/>
            <person name="Kulheim C."/>
            <person name="Foley W."/>
            <person name="Carocha V."/>
            <person name="Paiva J."/>
            <person name="Kudrna D."/>
            <person name="Brommonschenkel S.H."/>
            <person name="Pasquali G."/>
            <person name="Byrne M."/>
            <person name="Rigault P."/>
            <person name="Tibbits J."/>
            <person name="Spokevicius A."/>
            <person name="Jones R.C."/>
            <person name="Steane D.A."/>
            <person name="Vaillancourt R.E."/>
            <person name="Potts B.M."/>
            <person name="Joubert F."/>
            <person name="Barry K."/>
            <person name="Pappas G.J."/>
            <person name="Strauss S.H."/>
            <person name="Jaiswal P."/>
            <person name="Grima-Pettenati J."/>
            <person name="Salse J."/>
            <person name="Van D.P."/>
            <person name="Rokhsar D.S."/>
            <person name="Schmutz J."/>
        </authorList>
    </citation>
    <scope>NUCLEOTIDE SEQUENCE</scope>
    <source>
        <tissue evidence="3">Leaf extractions</tissue>
    </source>
</reference>
<evidence type="ECO:0000256" key="1">
    <source>
        <dbReference type="SAM" id="MobiDB-lite"/>
    </source>
</evidence>
<organism evidence="4">
    <name type="scientific">Eucalyptus grandis</name>
    <name type="common">Flooded gum</name>
    <dbReference type="NCBI Taxonomy" id="71139"/>
    <lineage>
        <taxon>Eukaryota</taxon>
        <taxon>Viridiplantae</taxon>
        <taxon>Streptophyta</taxon>
        <taxon>Embryophyta</taxon>
        <taxon>Tracheophyta</taxon>
        <taxon>Spermatophyta</taxon>
        <taxon>Magnoliopsida</taxon>
        <taxon>eudicotyledons</taxon>
        <taxon>Gunneridae</taxon>
        <taxon>Pentapetalae</taxon>
        <taxon>rosids</taxon>
        <taxon>malvids</taxon>
        <taxon>Myrtales</taxon>
        <taxon>Myrtaceae</taxon>
        <taxon>Myrtoideae</taxon>
        <taxon>Eucalypteae</taxon>
        <taxon>Eucalyptus</taxon>
    </lineage>
</organism>
<feature type="region of interest" description="Disordered" evidence="1">
    <location>
        <begin position="206"/>
        <end position="231"/>
    </location>
</feature>
<dbReference type="Pfam" id="PF01145">
    <property type="entry name" value="Band_7"/>
    <property type="match status" value="1"/>
</dbReference>
<evidence type="ECO:0000313" key="5">
    <source>
        <dbReference type="Proteomes" id="UP000030711"/>
    </source>
</evidence>